<dbReference type="Proteomes" id="UP000309997">
    <property type="component" value="Unassembled WGS sequence"/>
</dbReference>
<dbReference type="EMBL" id="RCHU02000016">
    <property type="protein sequence ID" value="KAL3569972.1"/>
    <property type="molecule type" value="Genomic_DNA"/>
</dbReference>
<organism evidence="1 2">
    <name type="scientific">Populus alba</name>
    <name type="common">White poplar</name>
    <dbReference type="NCBI Taxonomy" id="43335"/>
    <lineage>
        <taxon>Eukaryota</taxon>
        <taxon>Viridiplantae</taxon>
        <taxon>Streptophyta</taxon>
        <taxon>Embryophyta</taxon>
        <taxon>Tracheophyta</taxon>
        <taxon>Spermatophyta</taxon>
        <taxon>Magnoliopsida</taxon>
        <taxon>eudicotyledons</taxon>
        <taxon>Gunneridae</taxon>
        <taxon>Pentapetalae</taxon>
        <taxon>rosids</taxon>
        <taxon>fabids</taxon>
        <taxon>Malpighiales</taxon>
        <taxon>Salicaceae</taxon>
        <taxon>Saliceae</taxon>
        <taxon>Populus</taxon>
    </lineage>
</organism>
<proteinExistence type="predicted"/>
<evidence type="ECO:0000313" key="2">
    <source>
        <dbReference type="Proteomes" id="UP000309997"/>
    </source>
</evidence>
<name>A0ACC4AUS8_POPAL</name>
<accession>A0ACC4AUS8</accession>
<comment type="caution">
    <text evidence="1">The sequence shown here is derived from an EMBL/GenBank/DDBJ whole genome shotgun (WGS) entry which is preliminary data.</text>
</comment>
<evidence type="ECO:0000313" key="1">
    <source>
        <dbReference type="EMBL" id="KAL3569972.1"/>
    </source>
</evidence>
<keyword evidence="2" id="KW-1185">Reference proteome</keyword>
<reference evidence="1 2" key="1">
    <citation type="journal article" date="2024" name="Plant Biotechnol. J.">
        <title>Genome and CRISPR/Cas9 system of a widespread forest tree (Populus alba) in the world.</title>
        <authorList>
            <person name="Liu Y.J."/>
            <person name="Jiang P.F."/>
            <person name="Han X.M."/>
            <person name="Li X.Y."/>
            <person name="Wang H.M."/>
            <person name="Wang Y.J."/>
            <person name="Wang X.X."/>
            <person name="Zeng Q.Y."/>
        </authorList>
    </citation>
    <scope>NUCLEOTIDE SEQUENCE [LARGE SCALE GENOMIC DNA]</scope>
    <source>
        <strain evidence="2">cv. PAL-ZL1</strain>
    </source>
</reference>
<gene>
    <name evidence="1" type="ORF">D5086_029862</name>
</gene>
<sequence length="142" mass="16258">MQGVHQDEIRGLCLVFRFCNRLASSELTVGSQWRRSVSWRLDSCMQMDMDCLREGRQVKDTVQTGLMTMSLGDLKRRAREGSSVDRKETETHPPPNIRALQQNNGITIKLTGKKWIRLAGYVQFPSSIPPSFNNNNMRLISM</sequence>
<protein>
    <submittedName>
        <fullName evidence="1">Uncharacterized protein</fullName>
    </submittedName>
</protein>